<dbReference type="Gene3D" id="3.40.50.740">
    <property type="match status" value="1"/>
</dbReference>
<accession>A0ABR7M1T3</accession>
<dbReference type="EMBL" id="JABVEC010000056">
    <property type="protein sequence ID" value="MBC6471077.1"/>
    <property type="molecule type" value="Genomic_DNA"/>
</dbReference>
<evidence type="ECO:0000256" key="1">
    <source>
        <dbReference type="ARBA" id="ARBA00001966"/>
    </source>
</evidence>
<keyword evidence="5" id="KW-0479">Metal-binding</keyword>
<dbReference type="InterPro" id="IPR048158">
    <property type="entry name" value="Formate_DH_Act"/>
</dbReference>
<keyword evidence="4" id="KW-0408">Iron</keyword>
<evidence type="ECO:0000256" key="3">
    <source>
        <dbReference type="ARBA" id="ARBA00010312"/>
    </source>
</evidence>
<protein>
    <submittedName>
        <fullName evidence="10">Molybdopterin-dependent oxidoreductase</fullName>
    </submittedName>
</protein>
<keyword evidence="6" id="KW-0560">Oxidoreductase</keyword>
<dbReference type="Proteomes" id="UP000805614">
    <property type="component" value="Unassembled WGS sequence"/>
</dbReference>
<feature type="domain" description="Molybdopterin oxidoreductase" evidence="8">
    <location>
        <begin position="451"/>
        <end position="492"/>
    </location>
</feature>
<organism evidence="10 11">
    <name type="scientific">Actinomadura alba</name>
    <dbReference type="NCBI Taxonomy" id="406431"/>
    <lineage>
        <taxon>Bacteria</taxon>
        <taxon>Bacillati</taxon>
        <taxon>Actinomycetota</taxon>
        <taxon>Actinomycetes</taxon>
        <taxon>Streptosporangiales</taxon>
        <taxon>Thermomonosporaceae</taxon>
        <taxon>Actinomadura</taxon>
    </lineage>
</organism>
<feature type="domain" description="Molybdopterin oxidoreductase" evidence="8">
    <location>
        <begin position="15"/>
        <end position="419"/>
    </location>
</feature>
<evidence type="ECO:0000256" key="4">
    <source>
        <dbReference type="ARBA" id="ARBA00022485"/>
    </source>
</evidence>
<evidence type="ECO:0000259" key="9">
    <source>
        <dbReference type="Pfam" id="PF01568"/>
    </source>
</evidence>
<reference evidence="10 11" key="1">
    <citation type="submission" date="2020-06" db="EMBL/GenBank/DDBJ databases">
        <title>Actinomadura xiongansis sp. nov., isolated from soil of Baiyangdian.</title>
        <authorList>
            <person name="Zhang X."/>
        </authorList>
    </citation>
    <scope>NUCLEOTIDE SEQUENCE [LARGE SCALE GENOMIC DNA]</scope>
    <source>
        <strain evidence="10 11">HBUM206468</strain>
    </source>
</reference>
<dbReference type="CDD" id="cd02792">
    <property type="entry name" value="MopB_CT_Formate-Dh-Na-like"/>
    <property type="match status" value="1"/>
</dbReference>
<keyword evidence="4" id="KW-0004">4Fe-4S</keyword>
<evidence type="ECO:0000313" key="11">
    <source>
        <dbReference type="Proteomes" id="UP000805614"/>
    </source>
</evidence>
<dbReference type="SUPFAM" id="SSF50692">
    <property type="entry name" value="ADC-like"/>
    <property type="match status" value="1"/>
</dbReference>
<evidence type="ECO:0000256" key="2">
    <source>
        <dbReference type="ARBA" id="ARBA00004196"/>
    </source>
</evidence>
<comment type="cofactor">
    <cofactor evidence="1">
        <name>[4Fe-4S] cluster</name>
        <dbReference type="ChEBI" id="CHEBI:49883"/>
    </cofactor>
</comment>
<sequence>MGASFGRGGATNFQQDLRNSDCIVIQGSNMAECHPVGFQWVMEAKARGATLIHVDPRFTRTSALADVYVPLRAGSDIAFLGGIVRYVIEHEKYFRDYVLAYTNAATIVTEEFRDTEDLDGVFSGLDPETRTYDFATWRYEGTRVPPGPAGEQDQDREDRDSRFEAAATRKAARGEAHGAGGADVPGRARTDETLRHPRCVLQIVRRHFSRYTPEMVEEICGVPRATFLRVCELITSNSGRDRTTAFAYAVGWTQHTVGVQYIRTASILQSLLGNIGRPGGGILALRGHASIQGSTDIPTLFNLLPGYIPMPHALASRDLETFLRAEGTAKGYWGDMRSYVVSLLKAWWGDAADESTDFCFDHLPRLTGSHGTYDTVLAQLHGVCKGYFLMGENPAVGSINARLQRLGMANLDWLVVRDFSLIESATWWKDGPEIETGELRTEDIGTEVFFLPAAAHTEKSGSFTNTQRLLQWHGQAVEPAGDTRSDLWFTYHLGRRIREKLADAGYRARMNLDEDERAVDRDRPVLDLTWDYPTEGVQDEPEAEAVLAEINGRDAEGWPLSSYEQLAGDGSTTCGCWIYCGVHADGVNQADRRKPGQEQDWVAPEWGWAWPANRRILYNRASADPEGRPWSERKALLRWDAERRRWTGPDVPDFPATRPPDFRPGPDATGPDALAGDDPFIMQADGKAWLYAPAGVVDGPLPTHYEPQESPFTNALYGQQRNPVRQILDGDPEYLHPSDGDPGAEVFPYVTTTYRLTEHHTAGGMSRWLPYLSELQPEFFCEVSPELARERGLEHLGWATIISARNAIEARVLVTDRVPPIDVRGRRLHQIGLPYHWGPNGYSTGDAANELLHLVLDPNTHIQEAKALTVDIRPGRRPRGPALLALVSDYRRRAGITEQTGREM</sequence>
<dbReference type="SUPFAM" id="SSF53706">
    <property type="entry name" value="Formate dehydrogenase/DMSO reductase, domains 1-3"/>
    <property type="match status" value="1"/>
</dbReference>
<dbReference type="Pfam" id="PF01568">
    <property type="entry name" value="Molydop_binding"/>
    <property type="match status" value="1"/>
</dbReference>
<evidence type="ECO:0000256" key="7">
    <source>
        <dbReference type="SAM" id="MobiDB-lite"/>
    </source>
</evidence>
<dbReference type="Gene3D" id="3.40.228.10">
    <property type="entry name" value="Dimethylsulfoxide Reductase, domain 2"/>
    <property type="match status" value="2"/>
</dbReference>
<evidence type="ECO:0000313" key="10">
    <source>
        <dbReference type="EMBL" id="MBC6471077.1"/>
    </source>
</evidence>
<evidence type="ECO:0000256" key="6">
    <source>
        <dbReference type="ARBA" id="ARBA00023002"/>
    </source>
</evidence>
<dbReference type="PANTHER" id="PTHR43598:SF1">
    <property type="entry name" value="FORMATE DEHYDROGENASE-O MAJOR SUBUNIT"/>
    <property type="match status" value="1"/>
</dbReference>
<feature type="region of interest" description="Disordered" evidence="7">
    <location>
        <begin position="140"/>
        <end position="190"/>
    </location>
</feature>
<feature type="region of interest" description="Disordered" evidence="7">
    <location>
        <begin position="647"/>
        <end position="671"/>
    </location>
</feature>
<gene>
    <name evidence="10" type="ORF">HKK74_37150</name>
</gene>
<dbReference type="Pfam" id="PF00384">
    <property type="entry name" value="Molybdopterin"/>
    <property type="match status" value="2"/>
</dbReference>
<comment type="similarity">
    <text evidence="3">Belongs to the prokaryotic molybdopterin-containing oxidoreductase family.</text>
</comment>
<comment type="subcellular location">
    <subcellularLocation>
        <location evidence="2">Cell envelope</location>
    </subcellularLocation>
</comment>
<proteinExistence type="inferred from homology"/>
<dbReference type="InterPro" id="IPR009010">
    <property type="entry name" value="Asp_de-COase-like_dom_sf"/>
</dbReference>
<feature type="domain" description="Molybdopterin dinucleotide-binding" evidence="9">
    <location>
        <begin position="751"/>
        <end position="867"/>
    </location>
</feature>
<dbReference type="InterPro" id="IPR006656">
    <property type="entry name" value="Mopterin_OxRdtase"/>
</dbReference>
<dbReference type="NCBIfam" id="NF041513">
    <property type="entry name" value="formate_DH_Act"/>
    <property type="match status" value="1"/>
</dbReference>
<dbReference type="PANTHER" id="PTHR43598">
    <property type="entry name" value="TUNGSTEN-CONTAINING FORMYLMETHANOFURAN DEHYDROGENASE 2 SUBUNIT B"/>
    <property type="match status" value="1"/>
</dbReference>
<name>A0ABR7M1T3_9ACTN</name>
<evidence type="ECO:0000256" key="5">
    <source>
        <dbReference type="ARBA" id="ARBA00022723"/>
    </source>
</evidence>
<keyword evidence="4" id="KW-0411">Iron-sulfur</keyword>
<keyword evidence="11" id="KW-1185">Reference proteome</keyword>
<dbReference type="Gene3D" id="2.40.40.20">
    <property type="match status" value="1"/>
</dbReference>
<dbReference type="InterPro" id="IPR006657">
    <property type="entry name" value="MoPterin_dinucl-bd_dom"/>
</dbReference>
<comment type="caution">
    <text evidence="10">The sequence shown here is derived from an EMBL/GenBank/DDBJ whole genome shotgun (WGS) entry which is preliminary data.</text>
</comment>
<evidence type="ECO:0000259" key="8">
    <source>
        <dbReference type="Pfam" id="PF00384"/>
    </source>
</evidence>